<sequence length="189" mass="21869">MSGRNNFPRGMSVRDFIVSHGEFIFYQLIGLDEASNKNEQMFSELPVLPALRDERKNKGCVVGELIPSDRVLDTNWEIRDRHNLNKSHASSNTDEDDVNMKYACLLLEQENWQPLRQNKSGVWVVRQKTIILRSMKMRSQMTIHFPRFSDGYKFAGNIQHKHRQVGNVVPPALAFALGSKLKEAVERKW</sequence>
<protein>
    <submittedName>
        <fullName evidence="1">DNA (Cytosine-5)-methyltransferase 1B</fullName>
    </submittedName>
</protein>
<reference evidence="1 2" key="1">
    <citation type="journal article" date="2022" name="Plant J.">
        <title>Chromosome-level genome of Camellia lanceoleosa provides a valuable resource for understanding genome evolution and self-incompatibility.</title>
        <authorList>
            <person name="Gong W."/>
            <person name="Xiao S."/>
            <person name="Wang L."/>
            <person name="Liao Z."/>
            <person name="Chang Y."/>
            <person name="Mo W."/>
            <person name="Hu G."/>
            <person name="Li W."/>
            <person name="Zhao G."/>
            <person name="Zhu H."/>
            <person name="Hu X."/>
            <person name="Ji K."/>
            <person name="Xiang X."/>
            <person name="Song Q."/>
            <person name="Yuan D."/>
            <person name="Jin S."/>
            <person name="Zhang L."/>
        </authorList>
    </citation>
    <scope>NUCLEOTIDE SEQUENCE [LARGE SCALE GENOMIC DNA]</scope>
    <source>
        <strain evidence="1">SQ_2022a</strain>
    </source>
</reference>
<evidence type="ECO:0000313" key="1">
    <source>
        <dbReference type="EMBL" id="KAI7989288.1"/>
    </source>
</evidence>
<dbReference type="Proteomes" id="UP001060215">
    <property type="component" value="Chromosome 14"/>
</dbReference>
<organism evidence="1 2">
    <name type="scientific">Camellia lanceoleosa</name>
    <dbReference type="NCBI Taxonomy" id="1840588"/>
    <lineage>
        <taxon>Eukaryota</taxon>
        <taxon>Viridiplantae</taxon>
        <taxon>Streptophyta</taxon>
        <taxon>Embryophyta</taxon>
        <taxon>Tracheophyta</taxon>
        <taxon>Spermatophyta</taxon>
        <taxon>Magnoliopsida</taxon>
        <taxon>eudicotyledons</taxon>
        <taxon>Gunneridae</taxon>
        <taxon>Pentapetalae</taxon>
        <taxon>asterids</taxon>
        <taxon>Ericales</taxon>
        <taxon>Theaceae</taxon>
        <taxon>Camellia</taxon>
    </lineage>
</organism>
<dbReference type="EMBL" id="CM045771">
    <property type="protein sequence ID" value="KAI7989288.1"/>
    <property type="molecule type" value="Genomic_DNA"/>
</dbReference>
<comment type="caution">
    <text evidence="1">The sequence shown here is derived from an EMBL/GenBank/DDBJ whole genome shotgun (WGS) entry which is preliminary data.</text>
</comment>
<proteinExistence type="predicted"/>
<gene>
    <name evidence="1" type="ORF">LOK49_LG13G02598</name>
</gene>
<keyword evidence="2" id="KW-1185">Reference proteome</keyword>
<evidence type="ECO:0000313" key="2">
    <source>
        <dbReference type="Proteomes" id="UP001060215"/>
    </source>
</evidence>
<accession>A0ACC0FM02</accession>
<name>A0ACC0FM02_9ERIC</name>